<keyword evidence="2" id="KW-1185">Reference proteome</keyword>
<name>A0A4Y9SGN9_9BURK</name>
<protein>
    <submittedName>
        <fullName evidence="1">Type VI secretion system baseplate subunit TssG</fullName>
    </submittedName>
</protein>
<accession>A0A4Y9SGN9</accession>
<gene>
    <name evidence="1" type="primary">tssG</name>
    <name evidence="1" type="ORF">E4L96_06820</name>
</gene>
<dbReference type="PANTHER" id="PTHR35564:SF4">
    <property type="entry name" value="CYTOPLASMIC PROTEIN"/>
    <property type="match status" value="1"/>
</dbReference>
<comment type="caution">
    <text evidence="1">The sequence shown here is derived from an EMBL/GenBank/DDBJ whole genome shotgun (WGS) entry which is preliminary data.</text>
</comment>
<dbReference type="InterPro" id="IPR010732">
    <property type="entry name" value="T6SS_TssG-like"/>
</dbReference>
<dbReference type="AlphaFoldDB" id="A0A4Y9SGN9"/>
<dbReference type="Proteomes" id="UP000298438">
    <property type="component" value="Unassembled WGS sequence"/>
</dbReference>
<reference evidence="1 2" key="1">
    <citation type="submission" date="2019-03" db="EMBL/GenBank/DDBJ databases">
        <title>Draft Genome Sequence of Massilia arenosa sp. nov., a Novel Massilia Species Isolated from a Sandy-loam Maize Soil.</title>
        <authorList>
            <person name="Raths R."/>
            <person name="Peta V."/>
            <person name="Bucking H."/>
        </authorList>
    </citation>
    <scope>NUCLEOTIDE SEQUENCE [LARGE SCALE GENOMIC DNA]</scope>
    <source>
        <strain evidence="1 2">MC02</strain>
    </source>
</reference>
<organism evidence="1 2">
    <name type="scientific">Zemynaea arenosa</name>
    <dbReference type="NCBI Taxonomy" id="2561931"/>
    <lineage>
        <taxon>Bacteria</taxon>
        <taxon>Pseudomonadati</taxon>
        <taxon>Pseudomonadota</taxon>
        <taxon>Betaproteobacteria</taxon>
        <taxon>Burkholderiales</taxon>
        <taxon>Oxalobacteraceae</taxon>
        <taxon>Telluria group</taxon>
        <taxon>Zemynaea</taxon>
    </lineage>
</organism>
<dbReference type="OrthoDB" id="1523296at2"/>
<dbReference type="Pfam" id="PF06996">
    <property type="entry name" value="T6SS_TssG"/>
    <property type="match status" value="1"/>
</dbReference>
<sequence>MGRQWCPYLSHARHRYPPHAGYLRLRGNGRLRFRLSPGPLLWPLHANQCVHPADRLVQPRRGAADVPTAHRQVHPGLIQELFDAPHRFSFFQAVRLLELWLGQHGIDAAQAQTRWLFFRNSLSLAYAPSDIQALGTDQEGGIAVLDAALDAGHAFRIELTPAFMGYLGAHGTLPSHCTERLALRVDPARQAAARAFFDTFSTRVLGLFYEAWRKRHMATTSRNGRAALAHRLLALAGRVHARPGPETDVLTSFSGPMRQRSVSAAAIERVLVHYFGFAIDLTPNQGGWEPLPRQLQACLGVSACMLGRGALLGERVWRRDLRVGLTLHPRDRGQFLEFVPGAPGATALRDLLKQFAVATLRFDVCVAMPLGALDGMRLGGDAQLGRDSFLLERPNAWERRDLTYTIQLM</sequence>
<proteinExistence type="predicted"/>
<dbReference type="NCBIfam" id="TIGR03347">
    <property type="entry name" value="VI_chp_1"/>
    <property type="match status" value="1"/>
</dbReference>
<dbReference type="PANTHER" id="PTHR35564">
    <property type="match status" value="1"/>
</dbReference>
<dbReference type="EMBL" id="SPVF01000096">
    <property type="protein sequence ID" value="TFW23397.1"/>
    <property type="molecule type" value="Genomic_DNA"/>
</dbReference>
<evidence type="ECO:0000313" key="2">
    <source>
        <dbReference type="Proteomes" id="UP000298438"/>
    </source>
</evidence>
<evidence type="ECO:0000313" key="1">
    <source>
        <dbReference type="EMBL" id="TFW23397.1"/>
    </source>
</evidence>